<keyword evidence="3" id="KW-0813">Transport</keyword>
<feature type="transmembrane region" description="Helical" evidence="7">
    <location>
        <begin position="278"/>
        <end position="306"/>
    </location>
</feature>
<feature type="transmembrane region" description="Helical" evidence="7">
    <location>
        <begin position="127"/>
        <end position="150"/>
    </location>
</feature>
<evidence type="ECO:0000256" key="7">
    <source>
        <dbReference type="SAM" id="Phobius"/>
    </source>
</evidence>
<accession>A0A0L0HIU7</accession>
<dbReference type="InParanoid" id="A0A0L0HIU7"/>
<evidence type="ECO:0000313" key="8">
    <source>
        <dbReference type="EMBL" id="KND00958.1"/>
    </source>
</evidence>
<feature type="transmembrane region" description="Helical" evidence="7">
    <location>
        <begin position="478"/>
        <end position="498"/>
    </location>
</feature>
<feature type="transmembrane region" description="Helical" evidence="7">
    <location>
        <begin position="162"/>
        <end position="183"/>
    </location>
</feature>
<feature type="transmembrane region" description="Helical" evidence="7">
    <location>
        <begin position="670"/>
        <end position="698"/>
    </location>
</feature>
<name>A0A0L0HIU7_SPIPD</name>
<feature type="transmembrane region" description="Helical" evidence="7">
    <location>
        <begin position="59"/>
        <end position="81"/>
    </location>
</feature>
<feature type="transmembrane region" description="Helical" evidence="7">
    <location>
        <begin position="637"/>
        <end position="658"/>
    </location>
</feature>
<evidence type="ECO:0000256" key="3">
    <source>
        <dbReference type="ARBA" id="ARBA00022448"/>
    </source>
</evidence>
<dbReference type="RefSeq" id="XP_016608997.1">
    <property type="nucleotide sequence ID" value="XM_016752304.1"/>
</dbReference>
<sequence length="763" mass="82458">MTPLPADYHPYKQFDQGRLSEDLQYVDLEEKKSIDSEGLRPGGFDPPLRGTNGVEEQAFTFRAVFVGTILGAIIGASNMYLGLTVGWTFGASLFGSIVGFAILKPLSRILSPRFGGGYFGPKENCTVQSSATAAGGLSVGFVTAIPALYRLGLMSDTVAKDVVPLLLFALAAAYYGLFFAIPLRRYFILKQKLIFPSATVSAETIKSLHDSVEGELNSGKKAKILVTSFVLAFAVKCITWWIPVLLEWHPLYFIGKAARSIPLMAADALWRWRLEFRLAFLGAGMLVGMNTATSFFAGSVTAWAIIGPTLLATGTVTNAFGFPHYTEFNSTTSIEEFNRQVTAQYWLLWPGVVLMIASSFAELGVRWKSLARGFTGLFQETKGGIKAAAKITRKGSTGSSYPMTRVNSEEVAPAKVSTDEKREQVFGEGMVHADPADEHSEEEDPTLPHERVPALWWGTGLLVSTVFTTAILTWQFGLAVYEGLIAIILGFLLAFVGLQAAGETDINPTGAIGKTTQFIFAAFRHSDMRQALKTNLIAGNVAAACASQTVDMVEDLKTAHLLRSPPRAQFLAQALASLAAVFLSVGLFILFGTSYPCILRMPVPGQTCEFEAPAVASWTAVSVALTSGIDKTVPASAAWMSLAMLIICIVFTIVKYNLVRPNFRQFLPSLSAFGIALVNPQPYIGLAMFTGALITFFWKRRSPTSHELYCYAVASGLVAGEGVGGIVEALYALAGLDRTQRAVQWGIPVTNAVRFENGSFVVA</sequence>
<keyword evidence="5 7" id="KW-1133">Transmembrane helix</keyword>
<dbReference type="GeneID" id="27687532"/>
<dbReference type="Proteomes" id="UP000053201">
    <property type="component" value="Unassembled WGS sequence"/>
</dbReference>
<dbReference type="eggNOG" id="ENOG502QQ2H">
    <property type="taxonomic scope" value="Eukaryota"/>
</dbReference>
<evidence type="ECO:0000256" key="4">
    <source>
        <dbReference type="ARBA" id="ARBA00022692"/>
    </source>
</evidence>
<dbReference type="PANTHER" id="PTHR31645:SF3">
    <property type="entry name" value="OLIGOPEPTIDE TRANSPORTER"/>
    <property type="match status" value="1"/>
</dbReference>
<dbReference type="OrthoDB" id="77405at2759"/>
<dbReference type="EMBL" id="KQ257455">
    <property type="protein sequence ID" value="KND00958.1"/>
    <property type="molecule type" value="Genomic_DNA"/>
</dbReference>
<feature type="transmembrane region" description="Helical" evidence="7">
    <location>
        <begin position="224"/>
        <end position="242"/>
    </location>
</feature>
<dbReference type="NCBIfam" id="TIGR00728">
    <property type="entry name" value="OPT_sfam"/>
    <property type="match status" value="1"/>
</dbReference>
<reference evidence="8 9" key="1">
    <citation type="submission" date="2009-08" db="EMBL/GenBank/DDBJ databases">
        <title>The Genome Sequence of Spizellomyces punctatus strain DAOM BR117.</title>
        <authorList>
            <consortium name="The Broad Institute Genome Sequencing Platform"/>
            <person name="Russ C."/>
            <person name="Cuomo C."/>
            <person name="Shea T."/>
            <person name="Young S.K."/>
            <person name="Zeng Q."/>
            <person name="Koehrsen M."/>
            <person name="Haas B."/>
            <person name="Borodovsky M."/>
            <person name="Guigo R."/>
            <person name="Alvarado L."/>
            <person name="Berlin A."/>
            <person name="Bochicchio J."/>
            <person name="Borenstein D."/>
            <person name="Chapman S."/>
            <person name="Chen Z."/>
            <person name="Engels R."/>
            <person name="Freedman E."/>
            <person name="Gellesch M."/>
            <person name="Goldberg J."/>
            <person name="Griggs A."/>
            <person name="Gujja S."/>
            <person name="Heiman D."/>
            <person name="Hepburn T."/>
            <person name="Howarth C."/>
            <person name="Jen D."/>
            <person name="Larson L."/>
            <person name="Lewis B."/>
            <person name="Mehta T."/>
            <person name="Park D."/>
            <person name="Pearson M."/>
            <person name="Roberts A."/>
            <person name="Saif S."/>
            <person name="Shenoy N."/>
            <person name="Sisk P."/>
            <person name="Stolte C."/>
            <person name="Sykes S."/>
            <person name="Thomson T."/>
            <person name="Walk T."/>
            <person name="White J."/>
            <person name="Yandava C."/>
            <person name="Burger G."/>
            <person name="Gray M.W."/>
            <person name="Holland P.W.H."/>
            <person name="King N."/>
            <person name="Lang F.B.F."/>
            <person name="Roger A.J."/>
            <person name="Ruiz-Trillo I."/>
            <person name="Lander E."/>
            <person name="Nusbaum C."/>
        </authorList>
    </citation>
    <scope>NUCLEOTIDE SEQUENCE [LARGE SCALE GENOMIC DNA]</scope>
    <source>
        <strain evidence="8 9">DAOM BR117</strain>
    </source>
</reference>
<organism evidence="8 9">
    <name type="scientific">Spizellomyces punctatus (strain DAOM BR117)</name>
    <dbReference type="NCBI Taxonomy" id="645134"/>
    <lineage>
        <taxon>Eukaryota</taxon>
        <taxon>Fungi</taxon>
        <taxon>Fungi incertae sedis</taxon>
        <taxon>Chytridiomycota</taxon>
        <taxon>Chytridiomycota incertae sedis</taxon>
        <taxon>Chytridiomycetes</taxon>
        <taxon>Spizellomycetales</taxon>
        <taxon>Spizellomycetaceae</taxon>
        <taxon>Spizellomyces</taxon>
    </lineage>
</organism>
<comment type="similarity">
    <text evidence="2">Belongs to the oligopeptide OPT transporter family.</text>
</comment>
<proteinExistence type="inferred from homology"/>
<dbReference type="STRING" id="645134.A0A0L0HIU7"/>
<evidence type="ECO:0000313" key="9">
    <source>
        <dbReference type="Proteomes" id="UP000053201"/>
    </source>
</evidence>
<feature type="transmembrane region" description="Helical" evidence="7">
    <location>
        <begin position="454"/>
        <end position="472"/>
    </location>
</feature>
<dbReference type="PANTHER" id="PTHR31645">
    <property type="entry name" value="OLIGOPEPTIDE TRANSPORTER YGL114W-RELATED"/>
    <property type="match status" value="1"/>
</dbReference>
<feature type="transmembrane region" description="Helical" evidence="7">
    <location>
        <begin position="570"/>
        <end position="591"/>
    </location>
</feature>
<dbReference type="InterPro" id="IPR045035">
    <property type="entry name" value="YSL-like"/>
</dbReference>
<evidence type="ECO:0000256" key="1">
    <source>
        <dbReference type="ARBA" id="ARBA00004141"/>
    </source>
</evidence>
<keyword evidence="6 7" id="KW-0472">Membrane</keyword>
<dbReference type="GO" id="GO:0000329">
    <property type="term" value="C:fungal-type vacuole membrane"/>
    <property type="evidence" value="ECO:0007669"/>
    <property type="project" value="TreeGrafter"/>
</dbReference>
<feature type="transmembrane region" description="Helical" evidence="7">
    <location>
        <begin position="87"/>
        <end position="106"/>
    </location>
</feature>
<evidence type="ECO:0000256" key="5">
    <source>
        <dbReference type="ARBA" id="ARBA00022989"/>
    </source>
</evidence>
<keyword evidence="9" id="KW-1185">Reference proteome</keyword>
<dbReference type="OMA" id="NWNAVGI"/>
<dbReference type="Pfam" id="PF03169">
    <property type="entry name" value="OPT"/>
    <property type="match status" value="1"/>
</dbReference>
<dbReference type="VEuPathDB" id="FungiDB:SPPG_04058"/>
<comment type="subcellular location">
    <subcellularLocation>
        <location evidence="1">Membrane</location>
        <topology evidence="1">Multi-pass membrane protein</topology>
    </subcellularLocation>
</comment>
<protein>
    <submittedName>
        <fullName evidence="8">OPT superfamily oligopeptide transporter</fullName>
    </submittedName>
</protein>
<gene>
    <name evidence="8" type="ORF">SPPG_04058</name>
</gene>
<dbReference type="GO" id="GO:0035673">
    <property type="term" value="F:oligopeptide transmembrane transporter activity"/>
    <property type="evidence" value="ECO:0007669"/>
    <property type="project" value="InterPro"/>
</dbReference>
<keyword evidence="4 7" id="KW-0812">Transmembrane</keyword>
<feature type="transmembrane region" description="Helical" evidence="7">
    <location>
        <begin position="346"/>
        <end position="365"/>
    </location>
</feature>
<dbReference type="InterPro" id="IPR004813">
    <property type="entry name" value="OPT"/>
</dbReference>
<dbReference type="AlphaFoldDB" id="A0A0L0HIU7"/>
<evidence type="ECO:0000256" key="2">
    <source>
        <dbReference type="ARBA" id="ARBA00008807"/>
    </source>
</evidence>
<evidence type="ECO:0000256" key="6">
    <source>
        <dbReference type="ARBA" id="ARBA00023136"/>
    </source>
</evidence>